<geneLocation type="plasmid" evidence="1">
    <name>II</name>
</geneLocation>
<gene>
    <name evidence="1" type="ORF">CT19425_MP70087</name>
</gene>
<keyword evidence="1" id="KW-0614">Plasmid</keyword>
<reference evidence="1 2" key="1">
    <citation type="submission" date="2018-01" db="EMBL/GenBank/DDBJ databases">
        <authorList>
            <person name="Gaut B.S."/>
            <person name="Morton B.R."/>
            <person name="Clegg M.T."/>
            <person name="Duvall M.R."/>
        </authorList>
    </citation>
    <scope>NUCLEOTIDE SEQUENCE [LARGE SCALE GENOMIC DNA]</scope>
    <source>
        <strain evidence="1">Cupriavidus taiwanensis LMG 19425</strain>
        <plasmid evidence="2">Plasmid ii</plasmid>
    </source>
</reference>
<dbReference type="Proteomes" id="UP000255505">
    <property type="component" value="Plasmid II"/>
</dbReference>
<sequence length="91" mass="9994">MPDSAEGERIFTATVSCCGGRSAPALSEIMIHLRLRRPPREVKDESRRVSTYLSTSLGIAPRGVFPYTSNLESEFYLCMSSSPQGIVTPVE</sequence>
<evidence type="ECO:0000313" key="2">
    <source>
        <dbReference type="Proteomes" id="UP000255505"/>
    </source>
</evidence>
<proteinExistence type="predicted"/>
<organism evidence="1 2">
    <name type="scientific">Cupriavidus taiwanensis</name>
    <dbReference type="NCBI Taxonomy" id="164546"/>
    <lineage>
        <taxon>Bacteria</taxon>
        <taxon>Pseudomonadati</taxon>
        <taxon>Pseudomonadota</taxon>
        <taxon>Betaproteobacteria</taxon>
        <taxon>Burkholderiales</taxon>
        <taxon>Burkholderiaceae</taxon>
        <taxon>Cupriavidus</taxon>
    </lineage>
</organism>
<protein>
    <submittedName>
        <fullName evidence="1">Uncharacterized protein</fullName>
    </submittedName>
</protein>
<dbReference type="AlphaFoldDB" id="A0A375IN23"/>
<dbReference type="EMBL" id="LT991977">
    <property type="protein sequence ID" value="SPK75927.1"/>
    <property type="molecule type" value="Genomic_DNA"/>
</dbReference>
<evidence type="ECO:0000313" key="1">
    <source>
        <dbReference type="EMBL" id="SPK75927.1"/>
    </source>
</evidence>
<accession>A0A375IN23</accession>
<name>A0A375IN23_9BURK</name>